<keyword evidence="4" id="KW-1185">Reference proteome</keyword>
<dbReference type="InterPro" id="IPR056778">
    <property type="entry name" value="UPF0261_C"/>
</dbReference>
<dbReference type="PANTHER" id="PTHR31862">
    <property type="entry name" value="UPF0261 DOMAIN PROTEIN (AFU_ORTHOLOGUE AFUA_1G10120)"/>
    <property type="match status" value="1"/>
</dbReference>
<dbReference type="InterPro" id="IPR008322">
    <property type="entry name" value="UPF0261"/>
</dbReference>
<dbReference type="RefSeq" id="WP_152758139.1">
    <property type="nucleotide sequence ID" value="NZ_WHLY01000002.1"/>
</dbReference>
<evidence type="ECO:0000259" key="1">
    <source>
        <dbReference type="Pfam" id="PF06792"/>
    </source>
</evidence>
<protein>
    <submittedName>
        <fullName evidence="3">UPF0261 family protein</fullName>
    </submittedName>
</protein>
<proteinExistence type="predicted"/>
<dbReference type="Pfam" id="PF23189">
    <property type="entry name" value="UPF0261_C"/>
    <property type="match status" value="1"/>
</dbReference>
<feature type="domain" description="UPF0261" evidence="2">
    <location>
        <begin position="190"/>
        <end position="400"/>
    </location>
</feature>
<dbReference type="Pfam" id="PF06792">
    <property type="entry name" value="UPF0261"/>
    <property type="match status" value="1"/>
</dbReference>
<evidence type="ECO:0000313" key="3">
    <source>
        <dbReference type="EMBL" id="MPR33130.1"/>
    </source>
</evidence>
<dbReference type="Gene3D" id="3.40.50.12030">
    <property type="entry name" value="Uncharacterised protein family UPF0261, NC domain"/>
    <property type="match status" value="1"/>
</dbReference>
<dbReference type="EMBL" id="WHLY01000002">
    <property type="protein sequence ID" value="MPR33130.1"/>
    <property type="molecule type" value="Genomic_DNA"/>
</dbReference>
<evidence type="ECO:0000259" key="2">
    <source>
        <dbReference type="Pfam" id="PF23189"/>
    </source>
</evidence>
<dbReference type="InterPro" id="IPR044122">
    <property type="entry name" value="UPF0261_N"/>
</dbReference>
<dbReference type="AlphaFoldDB" id="A0A7C9FBZ2"/>
<dbReference type="CDD" id="cd15488">
    <property type="entry name" value="Tm-1-like"/>
    <property type="match status" value="1"/>
</dbReference>
<comment type="caution">
    <text evidence="3">The sequence shown here is derived from an EMBL/GenBank/DDBJ whole genome shotgun (WGS) entry which is preliminary data.</text>
</comment>
<evidence type="ECO:0000313" key="4">
    <source>
        <dbReference type="Proteomes" id="UP000479293"/>
    </source>
</evidence>
<sequence length="427" mass="45720">MKNPYILIVGCFDTKGEVFAYLRECIRRNGEQVVTMNTGVMGTTEAFPVDIEAEAVAQAAGTTLAALRQKQDRGQAVELMGQGAAIRVAELVTRGGLKAAISMGGGGGTYIALSAMQAIPLGVPKFCLSTLAAKDLSRQIGHKDITLMPSVVDVAGLNSLIQPLIEQAAAAICAMSRVVPSEKADAAGSIAISMFGNTTACADQCTALLKQQGYEVLAFHANGVGGRTMEALIREHRFDAVLDITTTELADELCGGVCNAGIDRLTAAAETGIPQVVAPGCLDMVNFWQPDTVPERYQHRQLYSWAPSVTLMRTNAEENRELGQQLARKLHGAHATVVLPLKGISQIDAEGGIFYNPEVNQVLFDSIKENSDETTKVMEVNAHINNPLFAKVLVDELLNLLEGKEAQSDKGAKWESTGVQKFFRNGE</sequence>
<organism evidence="3 4">
    <name type="scientific">Salmonirosea aquatica</name>
    <dbReference type="NCBI Taxonomy" id="2654236"/>
    <lineage>
        <taxon>Bacteria</taxon>
        <taxon>Pseudomonadati</taxon>
        <taxon>Bacteroidota</taxon>
        <taxon>Cytophagia</taxon>
        <taxon>Cytophagales</taxon>
        <taxon>Spirosomataceae</taxon>
        <taxon>Salmonirosea</taxon>
    </lineage>
</organism>
<dbReference type="Proteomes" id="UP000479293">
    <property type="component" value="Unassembled WGS sequence"/>
</dbReference>
<dbReference type="PIRSF" id="PIRSF033271">
    <property type="entry name" value="UCP033271"/>
    <property type="match status" value="1"/>
</dbReference>
<name>A0A7C9FBZ2_9BACT</name>
<reference evidence="3 4" key="1">
    <citation type="submission" date="2019-10" db="EMBL/GenBank/DDBJ databases">
        <title>Draft Genome Sequence of Cytophagaceae sp. SJW1-29.</title>
        <authorList>
            <person name="Choi A."/>
        </authorList>
    </citation>
    <scope>NUCLEOTIDE SEQUENCE [LARGE SCALE GENOMIC DNA]</scope>
    <source>
        <strain evidence="3 4">SJW1-29</strain>
    </source>
</reference>
<gene>
    <name evidence="3" type="ORF">GBK04_07110</name>
</gene>
<feature type="domain" description="UPF0261" evidence="1">
    <location>
        <begin position="5"/>
        <end position="177"/>
    </location>
</feature>
<dbReference type="Gene3D" id="3.40.50.12020">
    <property type="entry name" value="Uncharacterised protein family UPF0261, NN domain"/>
    <property type="match status" value="1"/>
</dbReference>
<dbReference type="PANTHER" id="PTHR31862:SF1">
    <property type="entry name" value="UPF0261 DOMAIN PROTEIN (AFU_ORTHOLOGUE AFUA_1G10120)"/>
    <property type="match status" value="1"/>
</dbReference>
<dbReference type="NCBIfam" id="NF002674">
    <property type="entry name" value="PRK02399.1-2"/>
    <property type="match status" value="1"/>
</dbReference>
<accession>A0A7C9FBZ2</accession>
<dbReference type="InterPro" id="IPR051353">
    <property type="entry name" value="Tobamovirus_resist_UPF0261"/>
</dbReference>